<evidence type="ECO:0000256" key="1">
    <source>
        <dbReference type="SAM" id="MobiDB-lite"/>
    </source>
</evidence>
<protein>
    <submittedName>
        <fullName evidence="2">Uncharacterized protein</fullName>
    </submittedName>
</protein>
<keyword evidence="3" id="KW-1185">Reference proteome</keyword>
<feature type="non-terminal residue" evidence="2">
    <location>
        <position position="68"/>
    </location>
</feature>
<gene>
    <name evidence="2" type="ORF">CANTEDRAFT_114674</name>
</gene>
<sequence>MDDDFTSYSDLVRSPTQSSPQGSSRRTSGIHRGISSQGSTGSPGALRSPSKQEIIEKQKNKVRLMKQR</sequence>
<evidence type="ECO:0000313" key="3">
    <source>
        <dbReference type="Proteomes" id="UP000000707"/>
    </source>
</evidence>
<accession>G3B630</accession>
<reference evidence="2 3" key="1">
    <citation type="journal article" date="2011" name="Proc. Natl. Acad. Sci. U.S.A.">
        <title>Comparative genomics of xylose-fermenting fungi for enhanced biofuel production.</title>
        <authorList>
            <person name="Wohlbach D.J."/>
            <person name="Kuo A."/>
            <person name="Sato T.K."/>
            <person name="Potts K.M."/>
            <person name="Salamov A.A."/>
            <person name="LaButti K.M."/>
            <person name="Sun H."/>
            <person name="Clum A."/>
            <person name="Pangilinan J.L."/>
            <person name="Lindquist E.A."/>
            <person name="Lucas S."/>
            <person name="Lapidus A."/>
            <person name="Jin M."/>
            <person name="Gunawan C."/>
            <person name="Balan V."/>
            <person name="Dale B.E."/>
            <person name="Jeffries T.W."/>
            <person name="Zinkel R."/>
            <person name="Barry K.W."/>
            <person name="Grigoriev I.V."/>
            <person name="Gasch A.P."/>
        </authorList>
    </citation>
    <scope>NUCLEOTIDE SEQUENCE [LARGE SCALE GENOMIC DNA]</scope>
    <source>
        <strain evidence="3">ATCC 10573 / BCRC 21748 / CBS 615 / JCM 9827 / NBRC 10315 / NRRL Y-1498 / VKM Y-70</strain>
    </source>
</reference>
<organism evidence="3">
    <name type="scientific">Candida tenuis (strain ATCC 10573 / BCRC 21748 / CBS 615 / JCM 9827 / NBRC 10315 / NRRL Y-1498 / VKM Y-70)</name>
    <name type="common">Yeast</name>
    <name type="synonym">Yamadazyma tenuis</name>
    <dbReference type="NCBI Taxonomy" id="590646"/>
    <lineage>
        <taxon>Eukaryota</taxon>
        <taxon>Fungi</taxon>
        <taxon>Dikarya</taxon>
        <taxon>Ascomycota</taxon>
        <taxon>Saccharomycotina</taxon>
        <taxon>Pichiomycetes</taxon>
        <taxon>Debaryomycetaceae</taxon>
        <taxon>Yamadazyma</taxon>
    </lineage>
</organism>
<dbReference type="Proteomes" id="UP000000707">
    <property type="component" value="Unassembled WGS sequence"/>
</dbReference>
<feature type="region of interest" description="Disordered" evidence="1">
    <location>
        <begin position="1"/>
        <end position="68"/>
    </location>
</feature>
<feature type="compositionally biased region" description="Polar residues" evidence="1">
    <location>
        <begin position="1"/>
        <end position="27"/>
    </location>
</feature>
<evidence type="ECO:0000313" key="2">
    <source>
        <dbReference type="EMBL" id="EGV63365.1"/>
    </source>
</evidence>
<name>G3B630_CANTC</name>
<proteinExistence type="predicted"/>
<dbReference type="AlphaFoldDB" id="G3B630"/>
<dbReference type="HOGENOM" id="CLU_2800854_0_0_1"/>
<dbReference type="EMBL" id="GL996524">
    <property type="protein sequence ID" value="EGV63365.1"/>
    <property type="molecule type" value="Genomic_DNA"/>
</dbReference>